<evidence type="ECO:0000313" key="1">
    <source>
        <dbReference type="EMBL" id="QJW85551.1"/>
    </source>
</evidence>
<accession>A0ABX6P8X1</accession>
<reference evidence="1 2" key="2">
    <citation type="submission" date="2020-05" db="EMBL/GenBank/DDBJ databases">
        <authorList>
            <person name="Khan S.A."/>
            <person name="Jeon C.O."/>
            <person name="Chun B.H."/>
        </authorList>
    </citation>
    <scope>NUCLEOTIDE SEQUENCE [LARGE SCALE GENOMIC DNA]</scope>
    <source>
        <strain evidence="1 2">H242</strain>
    </source>
</reference>
<gene>
    <name evidence="1" type="ORF">HK414_26510</name>
</gene>
<sequence length="47" mass="5181">MMMGDMPMMMGRASGPEMDKMMAMCTEHMQAMSVRRDGGKGPQSPAR</sequence>
<evidence type="ECO:0000313" key="2">
    <source>
        <dbReference type="Proteomes" id="UP000500826"/>
    </source>
</evidence>
<dbReference type="Proteomes" id="UP000500826">
    <property type="component" value="Chromosome"/>
</dbReference>
<proteinExistence type="predicted"/>
<protein>
    <recommendedName>
        <fullName evidence="3">DUF305 domain-containing protein</fullName>
    </recommendedName>
</protein>
<organism evidence="1 2">
    <name type="scientific">Ramlibacter terrae</name>
    <dbReference type="NCBI Taxonomy" id="2732511"/>
    <lineage>
        <taxon>Bacteria</taxon>
        <taxon>Pseudomonadati</taxon>
        <taxon>Pseudomonadota</taxon>
        <taxon>Betaproteobacteria</taxon>
        <taxon>Burkholderiales</taxon>
        <taxon>Comamonadaceae</taxon>
        <taxon>Ramlibacter</taxon>
    </lineage>
</organism>
<keyword evidence="2" id="KW-1185">Reference proteome</keyword>
<evidence type="ECO:0008006" key="3">
    <source>
        <dbReference type="Google" id="ProtNLM"/>
    </source>
</evidence>
<dbReference type="EMBL" id="CP053418">
    <property type="protein sequence ID" value="QJW85551.1"/>
    <property type="molecule type" value="Genomic_DNA"/>
</dbReference>
<name>A0ABX6P8X1_9BURK</name>
<reference evidence="1 2" key="1">
    <citation type="submission" date="2020-05" db="EMBL/GenBank/DDBJ databases">
        <title>Ramlibacter rhizophilus sp. nov., isolated from rhizosphere soil of national flower Mugunghwa from South Korea.</title>
        <authorList>
            <person name="Zheng-Fei Y."/>
            <person name="Huan T."/>
        </authorList>
    </citation>
    <scope>NUCLEOTIDE SEQUENCE [LARGE SCALE GENOMIC DNA]</scope>
    <source>
        <strain evidence="1 2">H242</strain>
    </source>
</reference>